<feature type="compositionally biased region" description="Low complexity" evidence="6">
    <location>
        <begin position="89"/>
        <end position="104"/>
    </location>
</feature>
<dbReference type="PROSITE" id="PS50026">
    <property type="entry name" value="EGF_3"/>
    <property type="match status" value="1"/>
</dbReference>
<keyword evidence="3" id="KW-0677">Repeat</keyword>
<keyword evidence="9" id="KW-1185">Reference proteome</keyword>
<evidence type="ECO:0000256" key="5">
    <source>
        <dbReference type="PROSITE-ProRule" id="PRU00076"/>
    </source>
</evidence>
<evidence type="ECO:0000256" key="1">
    <source>
        <dbReference type="ARBA" id="ARBA00022536"/>
    </source>
</evidence>
<evidence type="ECO:0000256" key="3">
    <source>
        <dbReference type="ARBA" id="ARBA00022737"/>
    </source>
</evidence>
<organism evidence="8 9">
    <name type="scientific">Halocaridina rubra</name>
    <name type="common">Hawaiian red shrimp</name>
    <dbReference type="NCBI Taxonomy" id="373956"/>
    <lineage>
        <taxon>Eukaryota</taxon>
        <taxon>Metazoa</taxon>
        <taxon>Ecdysozoa</taxon>
        <taxon>Arthropoda</taxon>
        <taxon>Crustacea</taxon>
        <taxon>Multicrustacea</taxon>
        <taxon>Malacostraca</taxon>
        <taxon>Eumalacostraca</taxon>
        <taxon>Eucarida</taxon>
        <taxon>Decapoda</taxon>
        <taxon>Pleocyemata</taxon>
        <taxon>Caridea</taxon>
        <taxon>Atyoidea</taxon>
        <taxon>Atyidae</taxon>
        <taxon>Halocaridina</taxon>
    </lineage>
</organism>
<dbReference type="AlphaFoldDB" id="A0AAN8ZX70"/>
<dbReference type="Proteomes" id="UP001381693">
    <property type="component" value="Unassembled WGS sequence"/>
</dbReference>
<dbReference type="SUPFAM" id="SSF57184">
    <property type="entry name" value="Growth factor receptor domain"/>
    <property type="match status" value="1"/>
</dbReference>
<dbReference type="CDD" id="cd00054">
    <property type="entry name" value="EGF_CA"/>
    <property type="match status" value="1"/>
</dbReference>
<dbReference type="InterPro" id="IPR001881">
    <property type="entry name" value="EGF-like_Ca-bd_dom"/>
</dbReference>
<comment type="caution">
    <text evidence="8">The sequence shown here is derived from an EMBL/GenBank/DDBJ whole genome shotgun (WGS) entry which is preliminary data.</text>
</comment>
<dbReference type="GO" id="GO:0005509">
    <property type="term" value="F:calcium ion binding"/>
    <property type="evidence" value="ECO:0007669"/>
    <property type="project" value="InterPro"/>
</dbReference>
<dbReference type="PROSITE" id="PS00010">
    <property type="entry name" value="ASX_HYDROXYL"/>
    <property type="match status" value="2"/>
</dbReference>
<evidence type="ECO:0000259" key="7">
    <source>
        <dbReference type="PROSITE" id="PS50026"/>
    </source>
</evidence>
<feature type="compositionally biased region" description="Basic and acidic residues" evidence="6">
    <location>
        <begin position="112"/>
        <end position="125"/>
    </location>
</feature>
<evidence type="ECO:0000313" key="8">
    <source>
        <dbReference type="EMBL" id="KAK7067073.1"/>
    </source>
</evidence>
<dbReference type="InterPro" id="IPR018097">
    <property type="entry name" value="EGF_Ca-bd_CS"/>
</dbReference>
<evidence type="ECO:0000256" key="2">
    <source>
        <dbReference type="ARBA" id="ARBA00022729"/>
    </source>
</evidence>
<name>A0AAN8ZX70_HALRR</name>
<dbReference type="PANTHER" id="PTHR24039">
    <property type="entry name" value="FIBRILLIN-RELATED"/>
    <property type="match status" value="1"/>
</dbReference>
<feature type="region of interest" description="Disordered" evidence="6">
    <location>
        <begin position="15"/>
        <end position="159"/>
    </location>
</feature>
<dbReference type="PROSITE" id="PS01186">
    <property type="entry name" value="EGF_2"/>
    <property type="match status" value="2"/>
</dbReference>
<dbReference type="InterPro" id="IPR049883">
    <property type="entry name" value="NOTCH1_EGF-like"/>
</dbReference>
<dbReference type="SMART" id="SM00181">
    <property type="entry name" value="EGF"/>
    <property type="match status" value="6"/>
</dbReference>
<dbReference type="InterPro" id="IPR009030">
    <property type="entry name" value="Growth_fac_rcpt_cys_sf"/>
</dbReference>
<evidence type="ECO:0000313" key="9">
    <source>
        <dbReference type="Proteomes" id="UP001381693"/>
    </source>
</evidence>
<dbReference type="PANTHER" id="PTHR24039:SF53">
    <property type="entry name" value="EGF-LIKE DOMAIN-CONTAINING PROTEIN"/>
    <property type="match status" value="1"/>
</dbReference>
<proteinExistence type="predicted"/>
<dbReference type="PROSITE" id="PS01187">
    <property type="entry name" value="EGF_CA"/>
    <property type="match status" value="2"/>
</dbReference>
<dbReference type="Pfam" id="PF07645">
    <property type="entry name" value="EGF_CA"/>
    <property type="match status" value="2"/>
</dbReference>
<dbReference type="Gene3D" id="2.10.25.10">
    <property type="entry name" value="Laminin"/>
    <property type="match status" value="2"/>
</dbReference>
<gene>
    <name evidence="8" type="ORF">SK128_021689</name>
</gene>
<dbReference type="EMBL" id="JAXCGZ010018933">
    <property type="protein sequence ID" value="KAK7067073.1"/>
    <property type="molecule type" value="Genomic_DNA"/>
</dbReference>
<evidence type="ECO:0000256" key="6">
    <source>
        <dbReference type="SAM" id="MobiDB-lite"/>
    </source>
</evidence>
<feature type="domain" description="EGF-like" evidence="7">
    <location>
        <begin position="419"/>
        <end position="459"/>
    </location>
</feature>
<dbReference type="InterPro" id="IPR000742">
    <property type="entry name" value="EGF"/>
</dbReference>
<sequence>MFSFDTAQDIIDVTLLGPDRDIQILTPETEEISNNDTETSTQSNESPENEGMAEGNADNPDKSGNDSTTEELGNDATPNDKGNEEATDESVNVGNEGIENGGNDELTEANDDINRGETGEERGFTEEMEGNTVDEGGGRATTRGGEAVTEGGTPAGGVDEAMVGNDVIDEFESSGGAEGEIEEGVDIANIEGSEVITDGVTPEGGEAEVIEGGEESSGEKEIMIDTGTEITQLAVELGTEMSDIDNTEGIIADLNNTVGNNTDNTDSNDGENLNNITTAIMTTITAKPTTVKKIFCGRNSFPEDGVCVCHSGWIRNPFVSSTSSTGCLCPDLCNGTDALRCPSGAQCYHISCNMASCRCPEKMYFNTVARRCQDPCAYYGDSLCGLVSNRACEVSQSAEEGFTCPCAPGYTETGDTCVDENECLTSSPCGSEEECVNTVGSYTCHCNPGYMRSETGTCTNINECLNPGLHDCKHLCEDTTPGYTCQCYDGYTWNDELRICELDDELTRCLCDDPPRSICYQPSDGPRQCYPKAGYIRVNDSFEDQLECSENVDQWCHIRGQCQEGIGSSVCQCQTGYVNNTVNYGECEEIQCPPGTVLSGSNCVDPCNLLRCPPPLSCTVGSRGTGECVCGARCQGLLDPNIDTSVYYGSLVVVTPSGGEDTAWRVTEMLKTYFGQNRVEIVDTETRKVKRRMKRNTEALKNLRVEFVVVTEQPNMNEEVEQIIQSQCQNSANVPSGTCVMPGGLVVQEDSINVENRDPCMGNPCPGVLFQCSRRKNVTGRYNCNCIKGYNKFEVKGTPGYCKGM</sequence>
<keyword evidence="1 5" id="KW-0245">EGF-like domain</keyword>
<reference evidence="8 9" key="1">
    <citation type="submission" date="2023-11" db="EMBL/GenBank/DDBJ databases">
        <title>Halocaridina rubra genome assembly.</title>
        <authorList>
            <person name="Smith C."/>
        </authorList>
    </citation>
    <scope>NUCLEOTIDE SEQUENCE [LARGE SCALE GENOMIC DNA]</scope>
    <source>
        <strain evidence="8">EP-1</strain>
        <tissue evidence="8">Whole</tissue>
    </source>
</reference>
<evidence type="ECO:0000256" key="4">
    <source>
        <dbReference type="ARBA" id="ARBA00023157"/>
    </source>
</evidence>
<comment type="caution">
    <text evidence="5">Lacks conserved residue(s) required for the propagation of feature annotation.</text>
</comment>
<keyword evidence="2" id="KW-0732">Signal</keyword>
<feature type="compositionally biased region" description="Polar residues" evidence="6">
    <location>
        <begin position="34"/>
        <end position="46"/>
    </location>
</feature>
<dbReference type="SMART" id="SM00179">
    <property type="entry name" value="EGF_CA"/>
    <property type="match status" value="2"/>
</dbReference>
<accession>A0AAN8ZX70</accession>
<dbReference type="InterPro" id="IPR000152">
    <property type="entry name" value="EGF-type_Asp/Asn_hydroxyl_site"/>
</dbReference>
<keyword evidence="4" id="KW-1015">Disulfide bond</keyword>
<protein>
    <recommendedName>
        <fullName evidence="7">EGF-like domain-containing protein</fullName>
    </recommendedName>
</protein>